<evidence type="ECO:0000313" key="6">
    <source>
        <dbReference type="Proteomes" id="UP000653411"/>
    </source>
</evidence>
<gene>
    <name evidence="5" type="ORF">GCM10011578_017390</name>
</gene>
<dbReference type="Proteomes" id="UP000653411">
    <property type="component" value="Unassembled WGS sequence"/>
</dbReference>
<feature type="domain" description="Peptidase M20 dimerisation" evidence="4">
    <location>
        <begin position="217"/>
        <end position="348"/>
    </location>
</feature>
<keyword evidence="6" id="KW-1185">Reference proteome</keyword>
<evidence type="ECO:0000259" key="4">
    <source>
        <dbReference type="Pfam" id="PF07687"/>
    </source>
</evidence>
<dbReference type="Gene3D" id="3.30.70.360">
    <property type="match status" value="1"/>
</dbReference>
<dbReference type="InterPro" id="IPR011650">
    <property type="entry name" value="Peptidase_M20_dimer"/>
</dbReference>
<dbReference type="SUPFAM" id="SSF53187">
    <property type="entry name" value="Zn-dependent exopeptidases"/>
    <property type="match status" value="1"/>
</dbReference>
<dbReference type="Gene3D" id="3.40.630.10">
    <property type="entry name" value="Zn peptidases"/>
    <property type="match status" value="1"/>
</dbReference>
<evidence type="ECO:0000256" key="3">
    <source>
        <dbReference type="ARBA" id="ARBA00022801"/>
    </source>
</evidence>
<proteinExistence type="predicted"/>
<dbReference type="GO" id="GO:0008233">
    <property type="term" value="F:peptidase activity"/>
    <property type="evidence" value="ECO:0007669"/>
    <property type="project" value="UniProtKB-KW"/>
</dbReference>
<reference evidence="5" key="2">
    <citation type="submission" date="2020-09" db="EMBL/GenBank/DDBJ databases">
        <authorList>
            <person name="Sun Q."/>
            <person name="Zhou Y."/>
        </authorList>
    </citation>
    <scope>NUCLEOTIDE SEQUENCE</scope>
    <source>
        <strain evidence="5">CGMCC 4.7110</strain>
    </source>
</reference>
<accession>A0A917UI31</accession>
<comment type="caution">
    <text evidence="5">The sequence shown here is derived from an EMBL/GenBank/DDBJ whole genome shotgun (WGS) entry which is preliminary data.</text>
</comment>
<keyword evidence="1" id="KW-0645">Protease</keyword>
<dbReference type="NCBIfam" id="NF005914">
    <property type="entry name" value="PRK07907.1"/>
    <property type="match status" value="1"/>
</dbReference>
<reference evidence="5" key="1">
    <citation type="journal article" date="2014" name="Int. J. Syst. Evol. Microbiol.">
        <title>Complete genome sequence of Corynebacterium casei LMG S-19264T (=DSM 44701T), isolated from a smear-ripened cheese.</title>
        <authorList>
            <consortium name="US DOE Joint Genome Institute (JGI-PGF)"/>
            <person name="Walter F."/>
            <person name="Albersmeier A."/>
            <person name="Kalinowski J."/>
            <person name="Ruckert C."/>
        </authorList>
    </citation>
    <scope>NUCLEOTIDE SEQUENCE</scope>
    <source>
        <strain evidence="5">CGMCC 4.7110</strain>
    </source>
</reference>
<dbReference type="InterPro" id="IPR051458">
    <property type="entry name" value="Cyt/Met_Dipeptidase"/>
</dbReference>
<dbReference type="Pfam" id="PF07687">
    <property type="entry name" value="M20_dimer"/>
    <property type="match status" value="1"/>
</dbReference>
<dbReference type="GO" id="GO:0006508">
    <property type="term" value="P:proteolysis"/>
    <property type="evidence" value="ECO:0007669"/>
    <property type="project" value="UniProtKB-KW"/>
</dbReference>
<evidence type="ECO:0000313" key="5">
    <source>
        <dbReference type="EMBL" id="GGM97202.1"/>
    </source>
</evidence>
<evidence type="ECO:0000256" key="1">
    <source>
        <dbReference type="ARBA" id="ARBA00022670"/>
    </source>
</evidence>
<dbReference type="PANTHER" id="PTHR43270">
    <property type="entry name" value="BETA-ALA-HIS DIPEPTIDASE"/>
    <property type="match status" value="1"/>
</dbReference>
<dbReference type="InterPro" id="IPR002933">
    <property type="entry name" value="Peptidase_M20"/>
</dbReference>
<evidence type="ECO:0000256" key="2">
    <source>
        <dbReference type="ARBA" id="ARBA00022723"/>
    </source>
</evidence>
<dbReference type="RefSeq" id="WP_229712881.1">
    <property type="nucleotide sequence ID" value="NZ_BMML01000003.1"/>
</dbReference>
<organism evidence="5 6">
    <name type="scientific">Streptomyces fuscichromogenes</name>
    <dbReference type="NCBI Taxonomy" id="1324013"/>
    <lineage>
        <taxon>Bacteria</taxon>
        <taxon>Bacillati</taxon>
        <taxon>Actinomycetota</taxon>
        <taxon>Actinomycetes</taxon>
        <taxon>Kitasatosporales</taxon>
        <taxon>Streptomycetaceae</taxon>
        <taxon>Streptomyces</taxon>
    </lineage>
</organism>
<keyword evidence="3" id="KW-0378">Hydrolase</keyword>
<dbReference type="AlphaFoldDB" id="A0A917UI31"/>
<sequence length="460" mass="48555">MQPLTDDRLRETVLALMPDAVRTLGELVRLPSVFGKDPERRAACAATATVVADRLKRLGFPEPRLQETSDGSFTVLAHRPGHPGAPTVMLYSHYDVQPEGDPADWTHPPFDITRAGERLYGRGTADCKGSVVAHLTALEALGDHCTAAVRFVCEGSEEQGGRGLDDYIRTHREEFDDIDAALVLDASNPGPGQPAIVTSLRGVVVSRVSVRTGSRVLHSGTFGGAAPDAVMALLRMLASLRDDSGDTVIEGMPRIPSAHTAGYPESDFRANAGLADGVRVLGSTDIATQLWARPALTVMAMDVPALSQAVPAVQPAARALLNLRVPPGVPARAAADLLAAHLRRHNPWQADIEIDELVVSDPFVSAPGGVAHATLARALSTAHGRPAVTVGDGGSIPLCGTLRATAPEAEILLFGISEPGSNIHATDESVLLADLQAAIIAEAMFLRDIATVPPQRKQRT</sequence>
<keyword evidence="2" id="KW-0479">Metal-binding</keyword>
<dbReference type="EMBL" id="BMML01000003">
    <property type="protein sequence ID" value="GGM97202.1"/>
    <property type="molecule type" value="Genomic_DNA"/>
</dbReference>
<name>A0A917UI31_9ACTN</name>
<dbReference type="PANTHER" id="PTHR43270:SF12">
    <property type="entry name" value="SUCCINYL-DIAMINOPIMELATE DESUCCINYLASE"/>
    <property type="match status" value="1"/>
</dbReference>
<dbReference type="GO" id="GO:0046872">
    <property type="term" value="F:metal ion binding"/>
    <property type="evidence" value="ECO:0007669"/>
    <property type="project" value="UniProtKB-KW"/>
</dbReference>
<protein>
    <submittedName>
        <fullName evidence="5">Dipeptidase</fullName>
    </submittedName>
</protein>
<dbReference type="Pfam" id="PF01546">
    <property type="entry name" value="Peptidase_M20"/>
    <property type="match status" value="1"/>
</dbReference>